<protein>
    <submittedName>
        <fullName evidence="2">Uncharacterized protein</fullName>
    </submittedName>
</protein>
<evidence type="ECO:0000256" key="1">
    <source>
        <dbReference type="SAM" id="MobiDB-lite"/>
    </source>
</evidence>
<dbReference type="Gramene" id="PRQ17872">
    <property type="protein sequence ID" value="PRQ17872"/>
    <property type="gene ID" value="RchiOBHm_Chr7g0199701"/>
</dbReference>
<dbReference type="Proteomes" id="UP000238479">
    <property type="component" value="Chromosome 7"/>
</dbReference>
<dbReference type="EMBL" id="PDCK01000045">
    <property type="protein sequence ID" value="PRQ17872.1"/>
    <property type="molecule type" value="Genomic_DNA"/>
</dbReference>
<reference evidence="2 3" key="1">
    <citation type="journal article" date="2018" name="Nat. Genet.">
        <title>The Rosa genome provides new insights in the design of modern roses.</title>
        <authorList>
            <person name="Bendahmane M."/>
        </authorList>
    </citation>
    <scope>NUCLEOTIDE SEQUENCE [LARGE SCALE GENOMIC DNA]</scope>
    <source>
        <strain evidence="3">cv. Old Blush</strain>
    </source>
</reference>
<comment type="caution">
    <text evidence="2">The sequence shown here is derived from an EMBL/GenBank/DDBJ whole genome shotgun (WGS) entry which is preliminary data.</text>
</comment>
<feature type="region of interest" description="Disordered" evidence="1">
    <location>
        <begin position="1"/>
        <end position="55"/>
    </location>
</feature>
<organism evidence="2 3">
    <name type="scientific">Rosa chinensis</name>
    <name type="common">China rose</name>
    <dbReference type="NCBI Taxonomy" id="74649"/>
    <lineage>
        <taxon>Eukaryota</taxon>
        <taxon>Viridiplantae</taxon>
        <taxon>Streptophyta</taxon>
        <taxon>Embryophyta</taxon>
        <taxon>Tracheophyta</taxon>
        <taxon>Spermatophyta</taxon>
        <taxon>Magnoliopsida</taxon>
        <taxon>eudicotyledons</taxon>
        <taxon>Gunneridae</taxon>
        <taxon>Pentapetalae</taxon>
        <taxon>rosids</taxon>
        <taxon>fabids</taxon>
        <taxon>Rosales</taxon>
        <taxon>Rosaceae</taxon>
        <taxon>Rosoideae</taxon>
        <taxon>Rosoideae incertae sedis</taxon>
        <taxon>Rosa</taxon>
    </lineage>
</organism>
<dbReference type="AlphaFoldDB" id="A0A2P6P7J7"/>
<gene>
    <name evidence="2" type="ORF">RchiOBHm_Chr7g0199701</name>
</gene>
<evidence type="ECO:0000313" key="2">
    <source>
        <dbReference type="EMBL" id="PRQ17872.1"/>
    </source>
</evidence>
<feature type="compositionally biased region" description="Low complexity" evidence="1">
    <location>
        <begin position="1"/>
        <end position="21"/>
    </location>
</feature>
<accession>A0A2P6P7J7</accession>
<evidence type="ECO:0000313" key="3">
    <source>
        <dbReference type="Proteomes" id="UP000238479"/>
    </source>
</evidence>
<sequence length="65" mass="6416">MGTQSANLSQASSSSPSISSAPNMTNTAALDHSPLGQPPVGQTLPPLGASGSGGSHYLHFGLVKI</sequence>
<name>A0A2P6P7J7_ROSCH</name>
<keyword evidence="3" id="KW-1185">Reference proteome</keyword>
<proteinExistence type="predicted"/>